<evidence type="ECO:0000256" key="1">
    <source>
        <dbReference type="SAM" id="MobiDB-lite"/>
    </source>
</evidence>
<evidence type="ECO:0000313" key="3">
    <source>
        <dbReference type="Proteomes" id="UP001500683"/>
    </source>
</evidence>
<dbReference type="Proteomes" id="UP001500683">
    <property type="component" value="Unassembled WGS sequence"/>
</dbReference>
<accession>A0ABP7WSB0</accession>
<protein>
    <submittedName>
        <fullName evidence="2">Uncharacterized protein</fullName>
    </submittedName>
</protein>
<name>A0ABP7WSB0_9ACTN</name>
<proteinExistence type="predicted"/>
<sequence>MVIVWGRVMTGHLAGTAGVNVREVRRFVREALSSEDGTSRVTRGSAGRWRGVPWLVRGRNEHRPARRRRRAGRGLGGGAGFGEGAEGC</sequence>
<gene>
    <name evidence="2" type="ORF">GCM10022214_68530</name>
</gene>
<comment type="caution">
    <text evidence="2">The sequence shown here is derived from an EMBL/GenBank/DDBJ whole genome shotgun (WGS) entry which is preliminary data.</text>
</comment>
<evidence type="ECO:0000313" key="2">
    <source>
        <dbReference type="EMBL" id="GAA4095624.1"/>
    </source>
</evidence>
<feature type="compositionally biased region" description="Gly residues" evidence="1">
    <location>
        <begin position="73"/>
        <end position="88"/>
    </location>
</feature>
<reference evidence="3" key="1">
    <citation type="journal article" date="2019" name="Int. J. Syst. Evol. Microbiol.">
        <title>The Global Catalogue of Microorganisms (GCM) 10K type strain sequencing project: providing services to taxonomists for standard genome sequencing and annotation.</title>
        <authorList>
            <consortium name="The Broad Institute Genomics Platform"/>
            <consortium name="The Broad Institute Genome Sequencing Center for Infectious Disease"/>
            <person name="Wu L."/>
            <person name="Ma J."/>
        </authorList>
    </citation>
    <scope>NUCLEOTIDE SEQUENCE [LARGE SCALE GENOMIC DNA]</scope>
    <source>
        <strain evidence="3">JCM 16702</strain>
    </source>
</reference>
<organism evidence="2 3">
    <name type="scientific">Actinomadura miaoliensis</name>
    <dbReference type="NCBI Taxonomy" id="430685"/>
    <lineage>
        <taxon>Bacteria</taxon>
        <taxon>Bacillati</taxon>
        <taxon>Actinomycetota</taxon>
        <taxon>Actinomycetes</taxon>
        <taxon>Streptosporangiales</taxon>
        <taxon>Thermomonosporaceae</taxon>
        <taxon>Actinomadura</taxon>
    </lineage>
</organism>
<dbReference type="EMBL" id="BAAAZG010000052">
    <property type="protein sequence ID" value="GAA4095624.1"/>
    <property type="molecule type" value="Genomic_DNA"/>
</dbReference>
<feature type="region of interest" description="Disordered" evidence="1">
    <location>
        <begin position="60"/>
        <end position="88"/>
    </location>
</feature>
<keyword evidence="3" id="KW-1185">Reference proteome</keyword>